<reference evidence="1 2" key="1">
    <citation type="submission" date="2016-10" db="EMBL/GenBank/DDBJ databases">
        <title>Lutibacter sp. LPB0138, isolated from marine gastropod.</title>
        <authorList>
            <person name="Kim E."/>
            <person name="Yi H."/>
        </authorList>
    </citation>
    <scope>NUCLEOTIDE SEQUENCE [LARGE SCALE GENOMIC DNA]</scope>
    <source>
        <strain evidence="1 2">LPB0138</strain>
    </source>
</reference>
<dbReference type="RefSeq" id="WP_070235709.1">
    <property type="nucleotide sequence ID" value="NZ_CP017478.1"/>
</dbReference>
<dbReference type="STRING" id="1850246.LPB138_02380"/>
<dbReference type="OrthoDB" id="1139144at2"/>
<evidence type="ECO:0000313" key="2">
    <source>
        <dbReference type="Proteomes" id="UP000176050"/>
    </source>
</evidence>
<sequence length="119" mass="13676">MKIQELVGEYSIIGSNQDANDNSYKGKLTLALDQNNRIVANWLINNQQKQDGTGFFKDNILVINFNYTGEDNEIFKGVVVYKCISKDILDGFWSEKHGNPLFLGEERCFRIKKEPKLLN</sequence>
<name>A0A1D8P4U2_9FLAO</name>
<accession>A0A1D8P4U2</accession>
<gene>
    <name evidence="1" type="ORF">LPB138_02380</name>
</gene>
<evidence type="ECO:0000313" key="1">
    <source>
        <dbReference type="EMBL" id="AOW19593.1"/>
    </source>
</evidence>
<proteinExistence type="predicted"/>
<dbReference type="KEGG" id="lul:LPB138_02380"/>
<dbReference type="AlphaFoldDB" id="A0A1D8P4U2"/>
<dbReference type="EMBL" id="CP017478">
    <property type="protein sequence ID" value="AOW19593.1"/>
    <property type="molecule type" value="Genomic_DNA"/>
</dbReference>
<organism evidence="1 2">
    <name type="scientific">Urechidicola croceus</name>
    <dbReference type="NCBI Taxonomy" id="1850246"/>
    <lineage>
        <taxon>Bacteria</taxon>
        <taxon>Pseudomonadati</taxon>
        <taxon>Bacteroidota</taxon>
        <taxon>Flavobacteriia</taxon>
        <taxon>Flavobacteriales</taxon>
        <taxon>Flavobacteriaceae</taxon>
        <taxon>Urechidicola</taxon>
    </lineage>
</organism>
<dbReference type="Proteomes" id="UP000176050">
    <property type="component" value="Chromosome"/>
</dbReference>
<keyword evidence="2" id="KW-1185">Reference proteome</keyword>
<protein>
    <submittedName>
        <fullName evidence="1">Uncharacterized protein</fullName>
    </submittedName>
</protein>